<name>A0AAD5SJL0_9FUNG</name>
<feature type="non-terminal residue" evidence="2">
    <location>
        <position position="1"/>
    </location>
</feature>
<dbReference type="EMBL" id="JADGJD010000017">
    <property type="protein sequence ID" value="KAJ3056879.1"/>
    <property type="molecule type" value="Genomic_DNA"/>
</dbReference>
<dbReference type="Proteomes" id="UP001212841">
    <property type="component" value="Unassembled WGS sequence"/>
</dbReference>
<dbReference type="AlphaFoldDB" id="A0AAD5SJL0"/>
<accession>A0AAD5SJL0</accession>
<dbReference type="InterPro" id="IPR036047">
    <property type="entry name" value="F-box-like_dom_sf"/>
</dbReference>
<sequence>QALLSQPTVNSTILALPGELWSRIFLLLDSAHLSALAETCRHFLSLTRGAYFRACFIWSRYGHNSPLALHYAFTHHMPILSPDVGDLLSGACVAKATGQGDGRSISTLNPVSCYGQRVVAEDGSVAPPAIKIPRFLLQSVVKRQALSIARASPSERVGRNVPAPLYAWFIAEGFKLYGANVSGIPCNSQQRQMEMQIAETIPKSDFTGDDSDAFLDAAFEPNPDTLHNLLFRYLYVPTRQTLQFPQFRDAIYRASECDISFLDAMIANGLHREIVNGYIMRTVVMESEVTAELLAQYLNRGFTITTSIAKVGLRKCDPEVLEAFKAVGVPDMQKLAMEVFHDNLGEEFSFSAGLWQFLQANFRIGEDLIEKALFTHPDQNDTEDAGSEPVFQTRPARQTEPSDAFRHILLTYGTSHHFTQVCFADALCLLGRSRNIGELVFEYVRAGVRFTPKHVQRLAFCRSQSCVTGGEPVSVVVSELLELIREQVAASVDEGKMDGDELRLWWEACRATSKLWNSVRAQKWQGNPRGPAWVVREMDLLAADIVKWGGDEVAASHVDSNKEAI</sequence>
<dbReference type="SUPFAM" id="SSF81383">
    <property type="entry name" value="F-box domain"/>
    <property type="match status" value="1"/>
</dbReference>
<feature type="domain" description="F-box" evidence="1">
    <location>
        <begin position="10"/>
        <end position="61"/>
    </location>
</feature>
<keyword evidence="3" id="KW-1185">Reference proteome</keyword>
<organism evidence="2 3">
    <name type="scientific">Rhizophlyctis rosea</name>
    <dbReference type="NCBI Taxonomy" id="64517"/>
    <lineage>
        <taxon>Eukaryota</taxon>
        <taxon>Fungi</taxon>
        <taxon>Fungi incertae sedis</taxon>
        <taxon>Chytridiomycota</taxon>
        <taxon>Chytridiomycota incertae sedis</taxon>
        <taxon>Chytridiomycetes</taxon>
        <taxon>Rhizophlyctidales</taxon>
        <taxon>Rhizophlyctidaceae</taxon>
        <taxon>Rhizophlyctis</taxon>
    </lineage>
</organism>
<evidence type="ECO:0000313" key="3">
    <source>
        <dbReference type="Proteomes" id="UP001212841"/>
    </source>
</evidence>
<proteinExistence type="predicted"/>
<dbReference type="InterPro" id="IPR001810">
    <property type="entry name" value="F-box_dom"/>
</dbReference>
<comment type="caution">
    <text evidence="2">The sequence shown here is derived from an EMBL/GenBank/DDBJ whole genome shotgun (WGS) entry which is preliminary data.</text>
</comment>
<gene>
    <name evidence="2" type="ORF">HK097_003039</name>
</gene>
<reference evidence="2" key="1">
    <citation type="submission" date="2020-05" db="EMBL/GenBank/DDBJ databases">
        <title>Phylogenomic resolution of chytrid fungi.</title>
        <authorList>
            <person name="Stajich J.E."/>
            <person name="Amses K."/>
            <person name="Simmons R."/>
            <person name="Seto K."/>
            <person name="Myers J."/>
            <person name="Bonds A."/>
            <person name="Quandt C.A."/>
            <person name="Barry K."/>
            <person name="Liu P."/>
            <person name="Grigoriev I."/>
            <person name="Longcore J.E."/>
            <person name="James T.Y."/>
        </authorList>
    </citation>
    <scope>NUCLEOTIDE SEQUENCE</scope>
    <source>
        <strain evidence="2">JEL0318</strain>
    </source>
</reference>
<evidence type="ECO:0000313" key="2">
    <source>
        <dbReference type="EMBL" id="KAJ3056879.1"/>
    </source>
</evidence>
<protein>
    <recommendedName>
        <fullName evidence="1">F-box domain-containing protein</fullName>
    </recommendedName>
</protein>
<dbReference type="PROSITE" id="PS50181">
    <property type="entry name" value="FBOX"/>
    <property type="match status" value="1"/>
</dbReference>
<evidence type="ECO:0000259" key="1">
    <source>
        <dbReference type="PROSITE" id="PS50181"/>
    </source>
</evidence>